<comment type="catalytic activity">
    <reaction evidence="8">
        <text>ATP + H2O = ADP + phosphate + H(+)</text>
        <dbReference type="Rhea" id="RHEA:13065"/>
        <dbReference type="ChEBI" id="CHEBI:15377"/>
        <dbReference type="ChEBI" id="CHEBI:15378"/>
        <dbReference type="ChEBI" id="CHEBI:30616"/>
        <dbReference type="ChEBI" id="CHEBI:43474"/>
        <dbReference type="ChEBI" id="CHEBI:456216"/>
        <dbReference type="EC" id="5.6.2.4"/>
    </reaction>
</comment>
<dbReference type="PROSITE" id="PS51198">
    <property type="entry name" value="UVRD_HELICASE_ATP_BIND"/>
    <property type="match status" value="1"/>
</dbReference>
<keyword evidence="4 9" id="KW-0067">ATP-binding</keyword>
<evidence type="ECO:0000256" key="3">
    <source>
        <dbReference type="ARBA" id="ARBA00022806"/>
    </source>
</evidence>
<evidence type="ECO:0000256" key="10">
    <source>
        <dbReference type="SAM" id="MobiDB-lite"/>
    </source>
</evidence>
<evidence type="ECO:0000256" key="6">
    <source>
        <dbReference type="ARBA" id="ARBA00034617"/>
    </source>
</evidence>
<dbReference type="GO" id="GO:0043138">
    <property type="term" value="F:3'-5' DNA helicase activity"/>
    <property type="evidence" value="ECO:0007669"/>
    <property type="project" value="UniProtKB-EC"/>
</dbReference>
<evidence type="ECO:0000259" key="11">
    <source>
        <dbReference type="PROSITE" id="PS51198"/>
    </source>
</evidence>
<dbReference type="Gene3D" id="3.40.50.300">
    <property type="entry name" value="P-loop containing nucleotide triphosphate hydrolases"/>
    <property type="match status" value="2"/>
</dbReference>
<feature type="binding site" evidence="9">
    <location>
        <begin position="25"/>
        <end position="32"/>
    </location>
    <ligand>
        <name>ATP</name>
        <dbReference type="ChEBI" id="CHEBI:30616"/>
    </ligand>
</feature>
<feature type="compositionally biased region" description="Basic and acidic residues" evidence="10">
    <location>
        <begin position="427"/>
        <end position="444"/>
    </location>
</feature>
<dbReference type="EMBL" id="CAJSLV010000042">
    <property type="protein sequence ID" value="CAG6391804.1"/>
    <property type="molecule type" value="Genomic_DNA"/>
</dbReference>
<proteinExistence type="predicted"/>
<evidence type="ECO:0000256" key="5">
    <source>
        <dbReference type="ARBA" id="ARBA00023235"/>
    </source>
</evidence>
<evidence type="ECO:0000313" key="12">
    <source>
        <dbReference type="EMBL" id="CAG6391804.1"/>
    </source>
</evidence>
<evidence type="ECO:0000256" key="4">
    <source>
        <dbReference type="ARBA" id="ARBA00022840"/>
    </source>
</evidence>
<dbReference type="GO" id="GO:0003677">
    <property type="term" value="F:DNA binding"/>
    <property type="evidence" value="ECO:0007669"/>
    <property type="project" value="InterPro"/>
</dbReference>
<dbReference type="InterPro" id="IPR014016">
    <property type="entry name" value="UvrD-like_ATP-bd"/>
</dbReference>
<protein>
    <recommendedName>
        <fullName evidence="7">DNA 3'-5' helicase</fullName>
        <ecNumber evidence="7">5.6.2.4</ecNumber>
    </recommendedName>
</protein>
<keyword evidence="2 9" id="KW-0378">Hydrolase</keyword>
<evidence type="ECO:0000256" key="8">
    <source>
        <dbReference type="ARBA" id="ARBA00048988"/>
    </source>
</evidence>
<evidence type="ECO:0000256" key="9">
    <source>
        <dbReference type="PROSITE-ProRule" id="PRU00560"/>
    </source>
</evidence>
<reference evidence="12" key="1">
    <citation type="submission" date="2021-05" db="EMBL/GenBank/DDBJ databases">
        <authorList>
            <person name="Arsene-Ploetze F."/>
        </authorList>
    </citation>
    <scope>NUCLEOTIDE SEQUENCE</scope>
    <source>
        <strain evidence="12">DSM 42138</strain>
    </source>
</reference>
<dbReference type="EC" id="5.6.2.4" evidence="7"/>
<evidence type="ECO:0000256" key="7">
    <source>
        <dbReference type="ARBA" id="ARBA00034808"/>
    </source>
</evidence>
<dbReference type="Pfam" id="PF13361">
    <property type="entry name" value="UvrD_C"/>
    <property type="match status" value="1"/>
</dbReference>
<dbReference type="Proteomes" id="UP001152519">
    <property type="component" value="Unassembled WGS sequence"/>
</dbReference>
<feature type="region of interest" description="Disordered" evidence="10">
    <location>
        <begin position="488"/>
        <end position="511"/>
    </location>
</feature>
<name>A0A9W4DKN8_9ACTN</name>
<evidence type="ECO:0000256" key="2">
    <source>
        <dbReference type="ARBA" id="ARBA00022801"/>
    </source>
</evidence>
<dbReference type="GO" id="GO:0000725">
    <property type="term" value="P:recombinational repair"/>
    <property type="evidence" value="ECO:0007669"/>
    <property type="project" value="TreeGrafter"/>
</dbReference>
<dbReference type="SUPFAM" id="SSF52540">
    <property type="entry name" value="P-loop containing nucleoside triphosphate hydrolases"/>
    <property type="match status" value="1"/>
</dbReference>
<keyword evidence="13" id="KW-1185">Reference proteome</keyword>
<keyword evidence="5" id="KW-0413">Isomerase</keyword>
<dbReference type="GO" id="GO:0016787">
    <property type="term" value="F:hydrolase activity"/>
    <property type="evidence" value="ECO:0007669"/>
    <property type="project" value="UniProtKB-UniRule"/>
</dbReference>
<accession>A0A9W4DKN8</accession>
<dbReference type="Pfam" id="PF13245">
    <property type="entry name" value="AAA_19"/>
    <property type="match status" value="1"/>
</dbReference>
<gene>
    <name evidence="12" type="ORF">SCOCK_140002</name>
</gene>
<comment type="caution">
    <text evidence="12">The sequence shown here is derived from an EMBL/GenBank/DDBJ whole genome shotgun (WGS) entry which is preliminary data.</text>
</comment>
<evidence type="ECO:0000313" key="13">
    <source>
        <dbReference type="Proteomes" id="UP001152519"/>
    </source>
</evidence>
<feature type="region of interest" description="Disordered" evidence="10">
    <location>
        <begin position="427"/>
        <end position="453"/>
    </location>
</feature>
<dbReference type="RefSeq" id="WP_251485720.1">
    <property type="nucleotide sequence ID" value="NZ_CAJSLV010000042.1"/>
</dbReference>
<keyword evidence="3 9" id="KW-0347">Helicase</keyword>
<feature type="domain" description="UvrD-like helicase ATP-binding" evidence="11">
    <location>
        <begin position="4"/>
        <end position="279"/>
    </location>
</feature>
<keyword evidence="1 9" id="KW-0547">Nucleotide-binding</keyword>
<dbReference type="InterPro" id="IPR027417">
    <property type="entry name" value="P-loop_NTPase"/>
</dbReference>
<sequence>MHQPTDEQTAAAEAFHDGQHLAIQAGAGTGKTTTLTLLASGTPRRGRYLAYNRATATDASTRFPPTVTCTTAHSLAYRALGHRYRHRLNAPRRPAWKTGQDLGITTTVRIGPHDITPRTLSHTVTGTISRFCHSADPVITRRHVPALRGLDDPDLHTELAHTVLPYANLAWKDLQDPDQGRTRFDHDHYLKIWALTRPRIDCDYLLLDEAQDTNPLVEQVFLHQKDHAQLVMVGDSAQAIYGWRGAQDVMTGFNGTHLTLSRSFRFGPALAHEANRWLTAAGTPLRLTGTDTIPTTLDTPGTPNAVLCRTNVGAMTEILGLLGTGHRTALVGGGAPLRAIALAARDLKVGRRTTHPELVLFPTWGTVQDYAAHDPSGGDLQPFVDLIDRHGTDDILDAVDHLHDEAGAQVTVSTAHKAKGREWPNVKIADDFHPPKDTDQRDENGNPVPGPIDTAEARLAYVAITRARHHLNRGSLNWIDHHPDTGARPSPVGADLPRPCSRVCPANGSVS</sequence>
<dbReference type="PANTHER" id="PTHR11070:SF30">
    <property type="entry name" value="F-BOX DNA HELICASE 1"/>
    <property type="match status" value="1"/>
</dbReference>
<organism evidence="12 13">
    <name type="scientific">Actinacidiphila cocklensis</name>
    <dbReference type="NCBI Taxonomy" id="887465"/>
    <lineage>
        <taxon>Bacteria</taxon>
        <taxon>Bacillati</taxon>
        <taxon>Actinomycetota</taxon>
        <taxon>Actinomycetes</taxon>
        <taxon>Kitasatosporales</taxon>
        <taxon>Streptomycetaceae</taxon>
        <taxon>Actinacidiphila</taxon>
    </lineage>
</organism>
<dbReference type="PANTHER" id="PTHR11070">
    <property type="entry name" value="UVRD / RECB / PCRA DNA HELICASE FAMILY MEMBER"/>
    <property type="match status" value="1"/>
</dbReference>
<evidence type="ECO:0000256" key="1">
    <source>
        <dbReference type="ARBA" id="ARBA00022741"/>
    </source>
</evidence>
<dbReference type="InterPro" id="IPR014017">
    <property type="entry name" value="DNA_helicase_UvrD-like_C"/>
</dbReference>
<comment type="catalytic activity">
    <reaction evidence="6">
        <text>Couples ATP hydrolysis with the unwinding of duplex DNA by translocating in the 3'-5' direction.</text>
        <dbReference type="EC" id="5.6.2.4"/>
    </reaction>
</comment>
<dbReference type="GO" id="GO:0005524">
    <property type="term" value="F:ATP binding"/>
    <property type="evidence" value="ECO:0007669"/>
    <property type="project" value="UniProtKB-UniRule"/>
</dbReference>
<dbReference type="AlphaFoldDB" id="A0A9W4DKN8"/>
<dbReference type="InterPro" id="IPR000212">
    <property type="entry name" value="DNA_helicase_UvrD/REP"/>
</dbReference>